<gene>
    <name evidence="2" type="ORF">ACFQ2O_12385</name>
</gene>
<proteinExistence type="predicted"/>
<evidence type="ECO:0000313" key="3">
    <source>
        <dbReference type="Proteomes" id="UP001597094"/>
    </source>
</evidence>
<comment type="caution">
    <text evidence="2">The sequence shown here is derived from an EMBL/GenBank/DDBJ whole genome shotgun (WGS) entry which is preliminary data.</text>
</comment>
<keyword evidence="1" id="KW-0732">Signal</keyword>
<feature type="chain" id="PRO_5045536481" description="Outer membrane protein beta-barrel domain-containing protein" evidence="1">
    <location>
        <begin position="24"/>
        <end position="202"/>
    </location>
</feature>
<evidence type="ECO:0000313" key="2">
    <source>
        <dbReference type="EMBL" id="MFD1187004.1"/>
    </source>
</evidence>
<accession>A0ABW3SQA3</accession>
<sequence length="202" mass="22759">MKIRLLLLLFSLLAVPAVSMGQAANDSTNHTRKWYAPDGVTLQFAGNTGMFAVGPSYSFSKDKINAELLYGFVPKFDSEEVLHLLTIKGVYKPVKRVELGSDFTLTPLRVNLGLSYYFRDQFSTTWDSDYPKNYYWWTSSLRLTGGLGTELNYPIQNSKAIKEMTLYGEVSTYDLIVTSAIKDRTLTAWDIISFSLGVRASF</sequence>
<dbReference type="EMBL" id="JBHTLD010000107">
    <property type="protein sequence ID" value="MFD1187004.1"/>
    <property type="molecule type" value="Genomic_DNA"/>
</dbReference>
<name>A0ABW3SQA3_9BACT</name>
<dbReference type="RefSeq" id="WP_377528022.1">
    <property type="nucleotide sequence ID" value="NZ_JBHTLD010000107.1"/>
</dbReference>
<organism evidence="2 3">
    <name type="scientific">Pontibacter rugosus</name>
    <dbReference type="NCBI Taxonomy" id="1745966"/>
    <lineage>
        <taxon>Bacteria</taxon>
        <taxon>Pseudomonadati</taxon>
        <taxon>Bacteroidota</taxon>
        <taxon>Cytophagia</taxon>
        <taxon>Cytophagales</taxon>
        <taxon>Hymenobacteraceae</taxon>
        <taxon>Pontibacter</taxon>
    </lineage>
</organism>
<feature type="signal peptide" evidence="1">
    <location>
        <begin position="1"/>
        <end position="23"/>
    </location>
</feature>
<keyword evidence="3" id="KW-1185">Reference proteome</keyword>
<dbReference type="Proteomes" id="UP001597094">
    <property type="component" value="Unassembled WGS sequence"/>
</dbReference>
<reference evidence="3" key="1">
    <citation type="journal article" date="2019" name="Int. J. Syst. Evol. Microbiol.">
        <title>The Global Catalogue of Microorganisms (GCM) 10K type strain sequencing project: providing services to taxonomists for standard genome sequencing and annotation.</title>
        <authorList>
            <consortium name="The Broad Institute Genomics Platform"/>
            <consortium name="The Broad Institute Genome Sequencing Center for Infectious Disease"/>
            <person name="Wu L."/>
            <person name="Ma J."/>
        </authorList>
    </citation>
    <scope>NUCLEOTIDE SEQUENCE [LARGE SCALE GENOMIC DNA]</scope>
    <source>
        <strain evidence="3">JCM 31319</strain>
    </source>
</reference>
<protein>
    <recommendedName>
        <fullName evidence="4">Outer membrane protein beta-barrel domain-containing protein</fullName>
    </recommendedName>
</protein>
<evidence type="ECO:0000256" key="1">
    <source>
        <dbReference type="SAM" id="SignalP"/>
    </source>
</evidence>
<evidence type="ECO:0008006" key="4">
    <source>
        <dbReference type="Google" id="ProtNLM"/>
    </source>
</evidence>